<gene>
    <name evidence="1" type="ORF">GTP46_27100</name>
</gene>
<comment type="caution">
    <text evidence="1">The sequence shown here is derived from an EMBL/GenBank/DDBJ whole genome shotgun (WGS) entry which is preliminary data.</text>
</comment>
<proteinExistence type="predicted"/>
<name>A0A6L8KKQ3_9BURK</name>
<reference evidence="1 2" key="1">
    <citation type="submission" date="2019-12" db="EMBL/GenBank/DDBJ databases">
        <title>Novel species isolated from a subtropical stream in China.</title>
        <authorList>
            <person name="Lu H."/>
        </authorList>
    </citation>
    <scope>NUCLEOTIDE SEQUENCE [LARGE SCALE GENOMIC DNA]</scope>
    <source>
        <strain evidence="1 2">FT135W</strain>
    </source>
</reference>
<dbReference type="RefSeq" id="WP_161009738.1">
    <property type="nucleotide sequence ID" value="NZ_WWCN01000024.1"/>
</dbReference>
<dbReference type="Proteomes" id="UP000479335">
    <property type="component" value="Unassembled WGS sequence"/>
</dbReference>
<protein>
    <submittedName>
        <fullName evidence="1">Uncharacterized protein</fullName>
    </submittedName>
</protein>
<accession>A0A6L8KKQ3</accession>
<sequence>MDIKEIKALEERVDIKNLAESSEVAVNELQRLKELLPPEEFAKLAMKMIEALNRDLSRGRTDKKK</sequence>
<evidence type="ECO:0000313" key="1">
    <source>
        <dbReference type="EMBL" id="MYM26304.1"/>
    </source>
</evidence>
<keyword evidence="2" id="KW-1185">Reference proteome</keyword>
<dbReference type="EMBL" id="WWCN01000024">
    <property type="protein sequence ID" value="MYM26304.1"/>
    <property type="molecule type" value="Genomic_DNA"/>
</dbReference>
<dbReference type="AlphaFoldDB" id="A0A6L8KKQ3"/>
<organism evidence="1 2">
    <name type="scientific">Duganella flavida</name>
    <dbReference type="NCBI Taxonomy" id="2692175"/>
    <lineage>
        <taxon>Bacteria</taxon>
        <taxon>Pseudomonadati</taxon>
        <taxon>Pseudomonadota</taxon>
        <taxon>Betaproteobacteria</taxon>
        <taxon>Burkholderiales</taxon>
        <taxon>Oxalobacteraceae</taxon>
        <taxon>Telluria group</taxon>
        <taxon>Duganella</taxon>
    </lineage>
</organism>
<evidence type="ECO:0000313" key="2">
    <source>
        <dbReference type="Proteomes" id="UP000479335"/>
    </source>
</evidence>